<keyword evidence="6" id="KW-0808">Transferase</keyword>
<evidence type="ECO:0000256" key="9">
    <source>
        <dbReference type="ARBA" id="ARBA00022741"/>
    </source>
</evidence>
<evidence type="ECO:0000256" key="8">
    <source>
        <dbReference type="ARBA" id="ARBA00022729"/>
    </source>
</evidence>
<evidence type="ECO:0000256" key="6">
    <source>
        <dbReference type="ARBA" id="ARBA00022679"/>
    </source>
</evidence>
<dbReference type="Gene3D" id="3.30.565.10">
    <property type="entry name" value="Histidine kinase-like ATPase, C-terminal domain"/>
    <property type="match status" value="1"/>
</dbReference>
<dbReference type="PROSITE" id="PS50109">
    <property type="entry name" value="HIS_KIN"/>
    <property type="match status" value="1"/>
</dbReference>
<evidence type="ECO:0000256" key="2">
    <source>
        <dbReference type="ARBA" id="ARBA00004651"/>
    </source>
</evidence>
<dbReference type="InterPro" id="IPR003661">
    <property type="entry name" value="HisK_dim/P_dom"/>
</dbReference>
<comment type="subunit">
    <text evidence="17">At low DSF concentrations, interacts with RpfF.</text>
</comment>
<dbReference type="GO" id="GO:0005524">
    <property type="term" value="F:ATP binding"/>
    <property type="evidence" value="ECO:0007669"/>
    <property type="project" value="UniProtKB-KW"/>
</dbReference>
<dbReference type="InterPro" id="IPR005467">
    <property type="entry name" value="His_kinase_dom"/>
</dbReference>
<evidence type="ECO:0000313" key="25">
    <source>
        <dbReference type="Proteomes" id="UP000217154"/>
    </source>
</evidence>
<sequence>MPSDLPRFFGFGASRATPRGVISLLNRYQRALLYVGGAVTSLVLLAATGVMFSSQVRDYVAERQAEFNARKALLHLELFVRQGSARINIFHEEGAWERRARAPQSLVDAFAAHDGRLVLPSNKDFPPMLLLGDLSAQRPADSFAQYLGLAEEVGYRSAAYTKTLTLHSSYFYAPDLRFLAVVPAPAAADLFERHGARTTEDLLQRIAPPELGDLSDPAVVARLRDSGTAVWLPPAVSPFTGETVLRLAQPGFHDGKPFVVLVNDYPLDIITAHLSNERHDEASMFVDPSGRVIAETHGPSGTEGLQARALQLSQPSLAANGATLQYRDGLFTLRAPIADANWTYLYAFSWRTIASELGLRLALYAGAMLLLIAFVWAALLLLDRKVFRPGYARSQRIVESENLNRTMVATTPSGLALLRYPSGEVLLQNQVMQACTDNARPEDPPLPQRLLRLYDDAPGAPEWLPDLELPVTLASGEVTELLVSVVRTKYQGSDVLLCNFSDITTRKNAERALESAREAAHQANHAKSAFLAMMSHEIRTPLNAIMGNLELLQRSPLSAAQNERLGAVTSSSTALLGIINDILDFSKIESDQMRLESIRFDLADTARQVIAVFTPLAQAKRLALDCVIDDALAPHHLGDPTRLRQLLMNLLSNAIKFTDTGDVLLEVYLKDDADPASPVVIGVSDTGIGMTAAQQKALFEPFTQADSSIARRFGGTGLGLALCRRLAGLMGGDIQVVSSPGKGSTFLVTLPLPAAPALPPRSPAPPAAGADMAAPTAHILVVDDHPANRELVKMQLEALGYTSDQASGGLQALDLFARRRHDLIITDINMPGMDGYTLARALRAQGSRVPIVALTADVAVRERERCESAGIDTALIKPILLDTLERTVRQLTLRDPDAVPSAGARRQDIEQGTLPASVHRPLVQSLADTAAAIRAALDAGDTAALGAGLHSLRGAFALIHEAGLAADCVAMETQLRDADLPALAQAFERFESAARAALARRAPEGAAAA</sequence>
<comment type="function">
    <text evidence="16">Member of the two-component regulatory system BvgS/BvgA. Phosphorylates BvgA via a four-step phosphorelay in response to environmental signals.</text>
</comment>
<dbReference type="PROSITE" id="PS50110">
    <property type="entry name" value="RESPONSE_REGULATORY"/>
    <property type="match status" value="1"/>
</dbReference>
<dbReference type="SMART" id="SM00387">
    <property type="entry name" value="HATPase_c"/>
    <property type="match status" value="1"/>
</dbReference>
<gene>
    <name evidence="24" type="ORF">CKY39_18120</name>
</gene>
<dbReference type="SMART" id="SM00388">
    <property type="entry name" value="HisKA"/>
    <property type="match status" value="1"/>
</dbReference>
<dbReference type="PANTHER" id="PTHR45339">
    <property type="entry name" value="HYBRID SIGNAL TRANSDUCTION HISTIDINE KINASE J"/>
    <property type="match status" value="1"/>
</dbReference>
<keyword evidence="10 24" id="KW-0418">Kinase</keyword>
<keyword evidence="14" id="KW-0843">Virulence</keyword>
<evidence type="ECO:0000256" key="12">
    <source>
        <dbReference type="ARBA" id="ARBA00022989"/>
    </source>
</evidence>
<accession>A0A250DTX1</accession>
<evidence type="ECO:0000256" key="3">
    <source>
        <dbReference type="ARBA" id="ARBA00012438"/>
    </source>
</evidence>
<feature type="transmembrane region" description="Helical" evidence="21">
    <location>
        <begin position="31"/>
        <end position="53"/>
    </location>
</feature>
<dbReference type="FunFam" id="3.30.565.10:FF:000010">
    <property type="entry name" value="Sensor histidine kinase RcsC"/>
    <property type="match status" value="1"/>
</dbReference>
<dbReference type="Pfam" id="PF01627">
    <property type="entry name" value="Hpt"/>
    <property type="match status" value="1"/>
</dbReference>
<name>A0A250DTX1_9BURK</name>
<evidence type="ECO:0000256" key="20">
    <source>
        <dbReference type="PROSITE-ProRule" id="PRU00169"/>
    </source>
</evidence>
<dbReference type="Gene3D" id="3.40.50.2300">
    <property type="match status" value="1"/>
</dbReference>
<dbReference type="InterPro" id="IPR036890">
    <property type="entry name" value="HATPase_C_sf"/>
</dbReference>
<keyword evidence="7 21" id="KW-0812">Transmembrane</keyword>
<dbReference type="EC" id="2.7.13.3" evidence="3"/>
<dbReference type="InterPro" id="IPR036097">
    <property type="entry name" value="HisK_dim/P_sf"/>
</dbReference>
<dbReference type="SUPFAM" id="SSF47384">
    <property type="entry name" value="Homodimeric domain of signal transducing histidine kinase"/>
    <property type="match status" value="1"/>
</dbReference>
<dbReference type="Gene3D" id="1.20.120.160">
    <property type="entry name" value="HPT domain"/>
    <property type="match status" value="1"/>
</dbReference>
<protein>
    <recommendedName>
        <fullName evidence="18">Sensory/regulatory protein RpfC</fullName>
        <ecNumber evidence="3">2.7.13.3</ecNumber>
    </recommendedName>
    <alternativeName>
        <fullName evidence="19">Virulence sensor protein BvgS</fullName>
    </alternativeName>
</protein>
<feature type="modified residue" description="4-aspartylphosphate" evidence="20">
    <location>
        <position position="827"/>
    </location>
</feature>
<evidence type="ECO:0000256" key="19">
    <source>
        <dbReference type="ARBA" id="ARBA00070152"/>
    </source>
</evidence>
<evidence type="ECO:0000256" key="13">
    <source>
        <dbReference type="ARBA" id="ARBA00023012"/>
    </source>
</evidence>
<evidence type="ECO:0000256" key="14">
    <source>
        <dbReference type="ARBA" id="ARBA00023026"/>
    </source>
</evidence>
<dbReference type="PANTHER" id="PTHR45339:SF1">
    <property type="entry name" value="HYBRID SIGNAL TRANSDUCTION HISTIDINE KINASE J"/>
    <property type="match status" value="1"/>
</dbReference>
<evidence type="ECO:0000256" key="16">
    <source>
        <dbReference type="ARBA" id="ARBA00058004"/>
    </source>
</evidence>
<evidence type="ECO:0000256" key="4">
    <source>
        <dbReference type="ARBA" id="ARBA00022475"/>
    </source>
</evidence>
<organism evidence="24 25">
    <name type="scientific">Variovorax boronicumulans</name>
    <dbReference type="NCBI Taxonomy" id="436515"/>
    <lineage>
        <taxon>Bacteria</taxon>
        <taxon>Pseudomonadati</taxon>
        <taxon>Pseudomonadota</taxon>
        <taxon>Betaproteobacteria</taxon>
        <taxon>Burkholderiales</taxon>
        <taxon>Comamonadaceae</taxon>
        <taxon>Variovorax</taxon>
    </lineage>
</organism>
<keyword evidence="11" id="KW-0067">ATP-binding</keyword>
<keyword evidence="8" id="KW-0732">Signal</keyword>
<dbReference type="InterPro" id="IPR036641">
    <property type="entry name" value="HPT_dom_sf"/>
</dbReference>
<feature type="domain" description="Histidine kinase" evidence="22">
    <location>
        <begin position="533"/>
        <end position="754"/>
    </location>
</feature>
<evidence type="ECO:0000256" key="7">
    <source>
        <dbReference type="ARBA" id="ARBA00022692"/>
    </source>
</evidence>
<comment type="catalytic activity">
    <reaction evidence="1">
        <text>ATP + protein L-histidine = ADP + protein N-phospho-L-histidine.</text>
        <dbReference type="EC" id="2.7.13.3"/>
    </reaction>
</comment>
<dbReference type="CDD" id="cd00082">
    <property type="entry name" value="HisKA"/>
    <property type="match status" value="1"/>
</dbReference>
<evidence type="ECO:0000313" key="24">
    <source>
        <dbReference type="EMBL" id="ATA57807.1"/>
    </source>
</evidence>
<dbReference type="FunFam" id="1.10.287.130:FF:000002">
    <property type="entry name" value="Two-component osmosensing histidine kinase"/>
    <property type="match status" value="1"/>
</dbReference>
<dbReference type="SUPFAM" id="SSF55874">
    <property type="entry name" value="ATPase domain of HSP90 chaperone/DNA topoisomerase II/histidine kinase"/>
    <property type="match status" value="1"/>
</dbReference>
<evidence type="ECO:0000259" key="22">
    <source>
        <dbReference type="PROSITE" id="PS50109"/>
    </source>
</evidence>
<evidence type="ECO:0000256" key="10">
    <source>
        <dbReference type="ARBA" id="ARBA00022777"/>
    </source>
</evidence>
<comment type="subcellular location">
    <subcellularLocation>
        <location evidence="2">Cell membrane</location>
        <topology evidence="2">Multi-pass membrane protein</topology>
    </subcellularLocation>
</comment>
<dbReference type="SUPFAM" id="SSF47226">
    <property type="entry name" value="Histidine-containing phosphotransfer domain, HPT domain"/>
    <property type="match status" value="1"/>
</dbReference>
<reference evidence="24 25" key="1">
    <citation type="submission" date="2017-09" db="EMBL/GenBank/DDBJ databases">
        <title>The diverse metabolic capabilities of V. boronicumulans make it an excellent choice for continued studies on novel biodegradation.</title>
        <authorList>
            <person name="Sun S."/>
        </authorList>
    </citation>
    <scope>NUCLEOTIDE SEQUENCE [LARGE SCALE GENOMIC DNA]</scope>
    <source>
        <strain evidence="24 25">J1</strain>
    </source>
</reference>
<dbReference type="InterPro" id="IPR004358">
    <property type="entry name" value="Sig_transdc_His_kin-like_C"/>
</dbReference>
<evidence type="ECO:0000256" key="17">
    <source>
        <dbReference type="ARBA" id="ARBA00064003"/>
    </source>
</evidence>
<feature type="transmembrane region" description="Helical" evidence="21">
    <location>
        <begin position="361"/>
        <end position="382"/>
    </location>
</feature>
<dbReference type="Gene3D" id="1.10.287.130">
    <property type="match status" value="1"/>
</dbReference>
<keyword evidence="12 21" id="KW-1133">Transmembrane helix</keyword>
<dbReference type="CDD" id="cd17546">
    <property type="entry name" value="REC_hyHK_CKI1_RcsC-like"/>
    <property type="match status" value="1"/>
</dbReference>
<evidence type="ECO:0000256" key="5">
    <source>
        <dbReference type="ARBA" id="ARBA00022553"/>
    </source>
</evidence>
<dbReference type="Pfam" id="PF00512">
    <property type="entry name" value="HisKA"/>
    <property type="match status" value="1"/>
</dbReference>
<dbReference type="Proteomes" id="UP000217154">
    <property type="component" value="Chromosome"/>
</dbReference>
<proteinExistence type="predicted"/>
<evidence type="ECO:0000256" key="15">
    <source>
        <dbReference type="ARBA" id="ARBA00023136"/>
    </source>
</evidence>
<keyword evidence="15 21" id="KW-0472">Membrane</keyword>
<feature type="domain" description="Response regulatory" evidence="23">
    <location>
        <begin position="778"/>
        <end position="892"/>
    </location>
</feature>
<dbReference type="GO" id="GO:0005886">
    <property type="term" value="C:plasma membrane"/>
    <property type="evidence" value="ECO:0007669"/>
    <property type="project" value="UniProtKB-SubCell"/>
</dbReference>
<dbReference type="InterPro" id="IPR003594">
    <property type="entry name" value="HATPase_dom"/>
</dbReference>
<dbReference type="InterPro" id="IPR011006">
    <property type="entry name" value="CheY-like_superfamily"/>
</dbReference>
<dbReference type="SMART" id="SM00448">
    <property type="entry name" value="REC"/>
    <property type="match status" value="1"/>
</dbReference>
<evidence type="ECO:0000256" key="1">
    <source>
        <dbReference type="ARBA" id="ARBA00000085"/>
    </source>
</evidence>
<keyword evidence="9" id="KW-0547">Nucleotide-binding</keyword>
<evidence type="ECO:0000256" key="18">
    <source>
        <dbReference type="ARBA" id="ARBA00068150"/>
    </source>
</evidence>
<keyword evidence="5 20" id="KW-0597">Phosphoprotein</keyword>
<dbReference type="InterPro" id="IPR008207">
    <property type="entry name" value="Sig_transdc_His_kin_Hpt_dom"/>
</dbReference>
<dbReference type="EMBL" id="CP023284">
    <property type="protein sequence ID" value="ATA57807.1"/>
    <property type="molecule type" value="Genomic_DNA"/>
</dbReference>
<dbReference type="GO" id="GO:0000155">
    <property type="term" value="F:phosphorelay sensor kinase activity"/>
    <property type="evidence" value="ECO:0007669"/>
    <property type="project" value="InterPro"/>
</dbReference>
<dbReference type="SUPFAM" id="SSF52172">
    <property type="entry name" value="CheY-like"/>
    <property type="match status" value="1"/>
</dbReference>
<keyword evidence="4" id="KW-1003">Cell membrane</keyword>
<evidence type="ECO:0000256" key="11">
    <source>
        <dbReference type="ARBA" id="ARBA00022840"/>
    </source>
</evidence>
<dbReference type="Pfam" id="PF00072">
    <property type="entry name" value="Response_reg"/>
    <property type="match status" value="1"/>
</dbReference>
<dbReference type="AlphaFoldDB" id="A0A250DTX1"/>
<dbReference type="CDD" id="cd16922">
    <property type="entry name" value="HATPase_EvgS-ArcB-TorS-like"/>
    <property type="match status" value="1"/>
</dbReference>
<evidence type="ECO:0000256" key="21">
    <source>
        <dbReference type="SAM" id="Phobius"/>
    </source>
</evidence>
<dbReference type="InterPro" id="IPR001789">
    <property type="entry name" value="Sig_transdc_resp-reg_receiver"/>
</dbReference>
<dbReference type="KEGG" id="vbo:CKY39_18120"/>
<keyword evidence="13" id="KW-0902">Two-component regulatory system</keyword>
<dbReference type="Pfam" id="PF02518">
    <property type="entry name" value="HATPase_c"/>
    <property type="match status" value="1"/>
</dbReference>
<dbReference type="PRINTS" id="PR00344">
    <property type="entry name" value="BCTRLSENSOR"/>
</dbReference>
<dbReference type="RefSeq" id="WP_095747616.1">
    <property type="nucleotide sequence ID" value="NZ_CP023284.1"/>
</dbReference>
<evidence type="ECO:0000259" key="23">
    <source>
        <dbReference type="PROSITE" id="PS50110"/>
    </source>
</evidence>